<protein>
    <recommendedName>
        <fullName evidence="3">Prephenate dehydratase</fullName>
    </recommendedName>
</protein>
<proteinExistence type="predicted"/>
<dbReference type="SUPFAM" id="SSF53850">
    <property type="entry name" value="Periplasmic binding protein-like II"/>
    <property type="match status" value="1"/>
</dbReference>
<evidence type="ECO:0000313" key="1">
    <source>
        <dbReference type="EMBL" id="QQC93111.1"/>
    </source>
</evidence>
<dbReference type="EMBL" id="CP065959">
    <property type="protein sequence ID" value="QQC93111.1"/>
    <property type="molecule type" value="Genomic_DNA"/>
</dbReference>
<dbReference type="RefSeq" id="WP_198504654.1">
    <property type="nucleotide sequence ID" value="NZ_CP065959.1"/>
</dbReference>
<accession>A0A7T4PMZ6</accession>
<evidence type="ECO:0008006" key="3">
    <source>
        <dbReference type="Google" id="ProtNLM"/>
    </source>
</evidence>
<dbReference type="Proteomes" id="UP000596130">
    <property type="component" value="Chromosome"/>
</dbReference>
<gene>
    <name evidence="1" type="ORF">I8755_35810</name>
</gene>
<sequence>MRTDAAAPQGTLSAWRPAEELGARWDELTGLWAERSGVTLGTLGPAGTSSHLAAGFLAERYGLRVELMPTFDDVLSELLAKSFDFALVPSAYQGLTRFHWHRDLRLRAFFPQATPEYGIAERPDTGLPGGTGPVTVAAMWEVRRIYSEVVPPALRGREVRWVDAASTQHAAELLRDGAADLALTNAPGVRGHGLRWVSTRPGAEIIWTLFGHARDAFAPRT</sequence>
<name>A0A7T4PMZ6_9ACTN</name>
<organism evidence="1 2">
    <name type="scientific">Streptomyces alfalfae</name>
    <dbReference type="NCBI Taxonomy" id="1642299"/>
    <lineage>
        <taxon>Bacteria</taxon>
        <taxon>Bacillati</taxon>
        <taxon>Actinomycetota</taxon>
        <taxon>Actinomycetes</taxon>
        <taxon>Kitasatosporales</taxon>
        <taxon>Streptomycetaceae</taxon>
        <taxon>Streptomyces</taxon>
    </lineage>
</organism>
<evidence type="ECO:0000313" key="2">
    <source>
        <dbReference type="Proteomes" id="UP000596130"/>
    </source>
</evidence>
<dbReference type="AlphaFoldDB" id="A0A7T4PMZ6"/>
<reference evidence="1 2" key="1">
    <citation type="submission" date="2020-12" db="EMBL/GenBank/DDBJ databases">
        <title>Identification and biosynthesis of polyene macrolides produced by Streptomyces alfalfae Men-myco-93-63.</title>
        <authorList>
            <person name="Liu D."/>
            <person name="Li Y."/>
            <person name="Liu L."/>
            <person name="Han X."/>
            <person name="Shen F."/>
        </authorList>
    </citation>
    <scope>NUCLEOTIDE SEQUENCE [LARGE SCALE GENOMIC DNA]</scope>
    <source>
        <strain evidence="1 2">Men-myco-93-63</strain>
    </source>
</reference>